<dbReference type="InterPro" id="IPR014896">
    <property type="entry name" value="NHR2"/>
</dbReference>
<feature type="compositionally biased region" description="Basic and acidic residues" evidence="10">
    <location>
        <begin position="469"/>
        <end position="483"/>
    </location>
</feature>
<feature type="compositionally biased region" description="Low complexity" evidence="10">
    <location>
        <begin position="560"/>
        <end position="569"/>
    </location>
</feature>
<evidence type="ECO:0000259" key="11">
    <source>
        <dbReference type="PROSITE" id="PS50865"/>
    </source>
</evidence>
<name>A0ABR1AYL9_POLSC</name>
<dbReference type="PANTHER" id="PTHR10379:SF14">
    <property type="entry name" value="NERVY, ISOFORM D"/>
    <property type="match status" value="1"/>
</dbReference>
<evidence type="ECO:0000256" key="9">
    <source>
        <dbReference type="PROSITE-ProRule" id="PRU00134"/>
    </source>
</evidence>
<dbReference type="SUPFAM" id="SSF144232">
    <property type="entry name" value="HIT/MYND zinc finger-like"/>
    <property type="match status" value="1"/>
</dbReference>
<evidence type="ECO:0000256" key="1">
    <source>
        <dbReference type="ARBA" id="ARBA00004123"/>
    </source>
</evidence>
<dbReference type="EMBL" id="JAWJWF010000006">
    <property type="protein sequence ID" value="KAK6631447.1"/>
    <property type="molecule type" value="Genomic_DNA"/>
</dbReference>
<feature type="region of interest" description="Disordered" evidence="10">
    <location>
        <begin position="459"/>
        <end position="483"/>
    </location>
</feature>
<evidence type="ECO:0000259" key="12">
    <source>
        <dbReference type="PROSITE" id="PS51119"/>
    </source>
</evidence>
<dbReference type="Pfam" id="PF01753">
    <property type="entry name" value="zf-MYND"/>
    <property type="match status" value="1"/>
</dbReference>
<dbReference type="InterPro" id="IPR003894">
    <property type="entry name" value="TAFH_NHR1"/>
</dbReference>
<keyword evidence="8" id="KW-0539">Nucleus</keyword>
<feature type="region of interest" description="Disordered" evidence="10">
    <location>
        <begin position="611"/>
        <end position="644"/>
    </location>
</feature>
<dbReference type="InterPro" id="IPR013289">
    <property type="entry name" value="CBFA2T1/2/3"/>
</dbReference>
<keyword evidence="2" id="KW-0678">Repressor</keyword>
<reference evidence="13 14" key="1">
    <citation type="submission" date="2023-09" db="EMBL/GenBank/DDBJ databases">
        <title>Genomes of two closely related lineages of the louse Polyplax serrata with different host specificities.</title>
        <authorList>
            <person name="Martinu J."/>
            <person name="Tarabai H."/>
            <person name="Stefka J."/>
            <person name="Hypsa V."/>
        </authorList>
    </citation>
    <scope>NUCLEOTIDE SEQUENCE [LARGE SCALE GENOMIC DNA]</scope>
    <source>
        <strain evidence="13">98ZLc_SE</strain>
    </source>
</reference>
<feature type="domain" description="MYND-type" evidence="11">
    <location>
        <begin position="415"/>
        <end position="451"/>
    </location>
</feature>
<proteinExistence type="predicted"/>
<dbReference type="SMART" id="SM00549">
    <property type="entry name" value="TAFH"/>
    <property type="match status" value="1"/>
</dbReference>
<dbReference type="InterPro" id="IPR037249">
    <property type="entry name" value="TAFH/NHR1_dom_sf"/>
</dbReference>
<dbReference type="Proteomes" id="UP001359485">
    <property type="component" value="Unassembled WGS sequence"/>
</dbReference>
<keyword evidence="14" id="KW-1185">Reference proteome</keyword>
<evidence type="ECO:0000256" key="2">
    <source>
        <dbReference type="ARBA" id="ARBA00022491"/>
    </source>
</evidence>
<dbReference type="SUPFAM" id="SSF158553">
    <property type="entry name" value="TAFH domain-like"/>
    <property type="match status" value="1"/>
</dbReference>
<comment type="caution">
    <text evidence="13">The sequence shown here is derived from an EMBL/GenBank/DDBJ whole genome shotgun (WGS) entry which is preliminary data.</text>
</comment>
<dbReference type="PROSITE" id="PS51119">
    <property type="entry name" value="TAFH"/>
    <property type="match status" value="1"/>
</dbReference>
<organism evidence="13 14">
    <name type="scientific">Polyplax serrata</name>
    <name type="common">Common mouse louse</name>
    <dbReference type="NCBI Taxonomy" id="468196"/>
    <lineage>
        <taxon>Eukaryota</taxon>
        <taxon>Metazoa</taxon>
        <taxon>Ecdysozoa</taxon>
        <taxon>Arthropoda</taxon>
        <taxon>Hexapoda</taxon>
        <taxon>Insecta</taxon>
        <taxon>Pterygota</taxon>
        <taxon>Neoptera</taxon>
        <taxon>Paraneoptera</taxon>
        <taxon>Psocodea</taxon>
        <taxon>Troctomorpha</taxon>
        <taxon>Phthiraptera</taxon>
        <taxon>Anoplura</taxon>
        <taxon>Polyplacidae</taxon>
        <taxon>Polyplax</taxon>
    </lineage>
</organism>
<keyword evidence="6" id="KW-0805">Transcription regulation</keyword>
<dbReference type="PANTHER" id="PTHR10379">
    <property type="entry name" value="MTG8 ETO EIGHT TWENTY ONE PROTEIN"/>
    <property type="match status" value="1"/>
</dbReference>
<accession>A0ABR1AYL9</accession>
<keyword evidence="5" id="KW-0862">Zinc</keyword>
<dbReference type="Pfam" id="PF07531">
    <property type="entry name" value="TAFH"/>
    <property type="match status" value="1"/>
</dbReference>
<evidence type="ECO:0000256" key="4">
    <source>
        <dbReference type="ARBA" id="ARBA00022771"/>
    </source>
</evidence>
<sequence length="644" mass="72501">MSPSSTLVLSPGTANAGSSSPPASTNQVTRPNLGKLKRFLSTLVQFGAEINAELGEKVRTLVFNMVNGNMTIEEFHTSLQEATNFPLRPFVLPFLRTHLPLLQKELSFQARIAKQTTSQYLKHHEQLVLDPSFSPSEPSEIFNSDQTSENGKRKHSESIYENGISFTKENPSSEPPQKKERLQHAQPPMPALFGTSLNSLSTLQNFPSAKNYGFPLSAGINGHSSHQYTSGFNASLLGPNFHLLNSLNHTAPPHLLVGGSDYISGHQDLTNLRGKEPDRSGDEEWKNINTMLNCILSMVEKTKRALSILQTRDRGATTESDVKRAANEIIRVTEDRIAEIKRRAGTKKKQPKVVIEIMKFYCEPESFVLCAEEAVNEVKRQAIVELERIVVKGSKSKEDAEEVSPDAPGGSQNLCWNCGRKAQETCSGCNIARYCGSYCQHRDWESHHQVCCSTDRRHLSLGSTSSSSARHDGEDRRHAVDDRRSILEERRNFVEEHARRYSTDENRRYDETRKEELFKRGEKEKDKQDIEKRSENQNDKTGEQSNDHHRKHTEMDRLNPEPNRNRLLPNISSQILNIDNIRRIKNQVLNRDGDDKTYGEISKKCDTSNSYASVGLRGSRCRPNSRSTTPVSAMSSVSDAQVTK</sequence>
<evidence type="ECO:0000256" key="10">
    <source>
        <dbReference type="SAM" id="MobiDB-lite"/>
    </source>
</evidence>
<dbReference type="Pfam" id="PF08788">
    <property type="entry name" value="NHR2"/>
    <property type="match status" value="1"/>
</dbReference>
<evidence type="ECO:0000256" key="7">
    <source>
        <dbReference type="ARBA" id="ARBA00023163"/>
    </source>
</evidence>
<evidence type="ECO:0000256" key="8">
    <source>
        <dbReference type="ARBA" id="ARBA00023242"/>
    </source>
</evidence>
<feature type="compositionally biased region" description="Basic and acidic residues" evidence="10">
    <location>
        <begin position="519"/>
        <end position="559"/>
    </location>
</feature>
<evidence type="ECO:0000256" key="3">
    <source>
        <dbReference type="ARBA" id="ARBA00022723"/>
    </source>
</evidence>
<comment type="subcellular location">
    <subcellularLocation>
        <location evidence="1">Nucleus</location>
    </subcellularLocation>
</comment>
<feature type="region of interest" description="Disordered" evidence="10">
    <location>
        <begin position="519"/>
        <end position="569"/>
    </location>
</feature>
<dbReference type="PRINTS" id="PR01875">
    <property type="entry name" value="ETOFAMILY"/>
</dbReference>
<protein>
    <submittedName>
        <fullName evidence="13">Uncharacterized protein</fullName>
    </submittedName>
</protein>
<evidence type="ECO:0000313" key="14">
    <source>
        <dbReference type="Proteomes" id="UP001359485"/>
    </source>
</evidence>
<dbReference type="InterPro" id="IPR002893">
    <property type="entry name" value="Znf_MYND"/>
</dbReference>
<dbReference type="Gene3D" id="6.10.140.2220">
    <property type="match status" value="1"/>
</dbReference>
<feature type="compositionally biased region" description="Polar residues" evidence="10">
    <location>
        <begin position="622"/>
        <end position="644"/>
    </location>
</feature>
<dbReference type="PROSITE" id="PS50865">
    <property type="entry name" value="ZF_MYND_2"/>
    <property type="match status" value="1"/>
</dbReference>
<keyword evidence="4 9" id="KW-0863">Zinc-finger</keyword>
<feature type="region of interest" description="Disordered" evidence="10">
    <location>
        <begin position="132"/>
        <end position="185"/>
    </location>
</feature>
<dbReference type="Gene3D" id="6.10.250.230">
    <property type="match status" value="1"/>
</dbReference>
<evidence type="ECO:0000313" key="13">
    <source>
        <dbReference type="EMBL" id="KAK6631447.1"/>
    </source>
</evidence>
<feature type="region of interest" description="Disordered" evidence="10">
    <location>
        <begin position="1"/>
        <end position="30"/>
    </location>
</feature>
<keyword evidence="3" id="KW-0479">Metal-binding</keyword>
<dbReference type="Gene3D" id="1.20.120.1110">
    <property type="entry name" value="TAFH/NHR1 domain"/>
    <property type="match status" value="1"/>
</dbReference>
<feature type="compositionally biased region" description="Low complexity" evidence="10">
    <location>
        <begin position="132"/>
        <end position="144"/>
    </location>
</feature>
<evidence type="ECO:0000256" key="6">
    <source>
        <dbReference type="ARBA" id="ARBA00023015"/>
    </source>
</evidence>
<evidence type="ECO:0000256" key="5">
    <source>
        <dbReference type="ARBA" id="ARBA00022833"/>
    </source>
</evidence>
<feature type="domain" description="TAFH" evidence="12">
    <location>
        <begin position="25"/>
        <end position="125"/>
    </location>
</feature>
<keyword evidence="7" id="KW-0804">Transcription</keyword>
<gene>
    <name evidence="13" type="ORF">RUM44_005974</name>
</gene>